<reference evidence="1 2" key="1">
    <citation type="submission" date="2020-08" db="EMBL/GenBank/DDBJ databases">
        <title>Genome public.</title>
        <authorList>
            <person name="Liu C."/>
            <person name="Sun Q."/>
        </authorList>
    </citation>
    <scope>NUCLEOTIDE SEQUENCE [LARGE SCALE GENOMIC DNA]</scope>
    <source>
        <strain evidence="1 2">BX10</strain>
    </source>
</reference>
<comment type="caution">
    <text evidence="1">The sequence shown here is derived from an EMBL/GenBank/DDBJ whole genome shotgun (WGS) entry which is preliminary data.</text>
</comment>
<dbReference type="EMBL" id="JACRTJ010000022">
    <property type="protein sequence ID" value="MBC8599544.1"/>
    <property type="molecule type" value="Genomic_DNA"/>
</dbReference>
<evidence type="ECO:0000313" key="1">
    <source>
        <dbReference type="EMBL" id="MBC8599544.1"/>
    </source>
</evidence>
<keyword evidence="2" id="KW-1185">Reference proteome</keyword>
<dbReference type="RefSeq" id="WP_262427753.1">
    <property type="nucleotide sequence ID" value="NZ_JACRTJ010000022.1"/>
</dbReference>
<proteinExistence type="predicted"/>
<dbReference type="Proteomes" id="UP000647491">
    <property type="component" value="Unassembled WGS sequence"/>
</dbReference>
<sequence>MRKWIINMGILTGIWLTLAGCGAPKAQVIMEAETAAADGTETQAGQELLGDPKERAEETVSFLEQFESSLSFQDMDRERAAAYGGPLEDSYAFYGRETEDGAEAMSWGSKYGRRAFWTGLRCMERTIIWRQ</sequence>
<gene>
    <name evidence="1" type="ORF">H8708_09960</name>
</gene>
<protein>
    <submittedName>
        <fullName evidence="1">Uncharacterized protein</fullName>
    </submittedName>
</protein>
<accession>A0ABR7NUG7</accession>
<name>A0ABR7NUG7_9FIRM</name>
<evidence type="ECO:0000313" key="2">
    <source>
        <dbReference type="Proteomes" id="UP000647491"/>
    </source>
</evidence>
<dbReference type="PROSITE" id="PS51257">
    <property type="entry name" value="PROKAR_LIPOPROTEIN"/>
    <property type="match status" value="1"/>
</dbReference>
<organism evidence="1 2">
    <name type="scientific">Enterocloster hominis</name>
    <name type="common">ex Liu et al. 2021</name>
    <dbReference type="NCBI Taxonomy" id="2763663"/>
    <lineage>
        <taxon>Bacteria</taxon>
        <taxon>Bacillati</taxon>
        <taxon>Bacillota</taxon>
        <taxon>Clostridia</taxon>
        <taxon>Lachnospirales</taxon>
        <taxon>Lachnospiraceae</taxon>
        <taxon>Enterocloster</taxon>
    </lineage>
</organism>